<dbReference type="InterPro" id="IPR004465">
    <property type="entry name" value="RNR_NrdI"/>
</dbReference>
<dbReference type="Gene3D" id="3.40.50.360">
    <property type="match status" value="1"/>
</dbReference>
<dbReference type="Proteomes" id="UP000001409">
    <property type="component" value="Chromosome"/>
</dbReference>
<dbReference type="InterPro" id="IPR029039">
    <property type="entry name" value="Flavoprotein-like_sf"/>
</dbReference>
<proteinExistence type="inferred from homology"/>
<dbReference type="Pfam" id="PF07972">
    <property type="entry name" value="Flavodoxin_NdrI"/>
    <property type="match status" value="1"/>
</dbReference>
<dbReference type="HOGENOM" id="CLU_114845_0_1_11"/>
<feature type="region of interest" description="Disordered" evidence="5">
    <location>
        <begin position="1"/>
        <end position="29"/>
    </location>
</feature>
<protein>
    <recommendedName>
        <fullName evidence="3 4">Protein NrdI</fullName>
    </recommendedName>
</protein>
<dbReference type="InterPro" id="IPR020852">
    <property type="entry name" value="RNR_Ib_NrdI_bac"/>
</dbReference>
<evidence type="ECO:0000256" key="2">
    <source>
        <dbReference type="ARBA" id="ARBA00009942"/>
    </source>
</evidence>
<dbReference type="NCBIfam" id="TIGR00333">
    <property type="entry name" value="nrdI"/>
    <property type="match status" value="1"/>
</dbReference>
<evidence type="ECO:0000313" key="6">
    <source>
        <dbReference type="EMBL" id="BAC19234.1"/>
    </source>
</evidence>
<reference evidence="6 7" key="1">
    <citation type="journal article" date="2003" name="Genome Res.">
        <title>Comparative complete genome sequence analysis of the amino acid replacements responsible for the thermostability of Corynebacterium efficiens.</title>
        <authorList>
            <person name="Nishio Y."/>
            <person name="Nakamura Y."/>
            <person name="Kawarabayasi Y."/>
            <person name="Usuda Y."/>
            <person name="Kimura E."/>
            <person name="Sugimoto S."/>
            <person name="Matsui K."/>
            <person name="Yamagishi A."/>
            <person name="Kikuchi H."/>
            <person name="Ikeo K."/>
            <person name="Gojobori T."/>
        </authorList>
    </citation>
    <scope>NUCLEOTIDE SEQUENCE [LARGE SCALE GENOMIC DNA]</scope>
    <source>
        <strain evidence="7">DSM 44549 / YS-314 / AJ 12310 / JCM 11189 / NBRC 100395</strain>
    </source>
</reference>
<dbReference type="GO" id="GO:0010181">
    <property type="term" value="F:FMN binding"/>
    <property type="evidence" value="ECO:0007669"/>
    <property type="project" value="InterPro"/>
</dbReference>
<keyword evidence="7" id="KW-1185">Reference proteome</keyword>
<dbReference type="AlphaFoldDB" id="Q8FMS5"/>
<name>Q8FMS5_COREF</name>
<organism evidence="6 7">
    <name type="scientific">Corynebacterium efficiens (strain DSM 44549 / YS-314 / AJ 12310 / JCM 11189 / NBRC 100395)</name>
    <dbReference type="NCBI Taxonomy" id="196164"/>
    <lineage>
        <taxon>Bacteria</taxon>
        <taxon>Bacillati</taxon>
        <taxon>Actinomycetota</taxon>
        <taxon>Actinomycetes</taxon>
        <taxon>Mycobacteriales</taxon>
        <taxon>Corynebacteriaceae</taxon>
        <taxon>Corynebacterium</taxon>
    </lineage>
</organism>
<evidence type="ECO:0000256" key="4">
    <source>
        <dbReference type="HAMAP-Rule" id="MF_00128"/>
    </source>
</evidence>
<gene>
    <name evidence="4 6" type="primary">nrdI</name>
</gene>
<dbReference type="HAMAP" id="MF_00128">
    <property type="entry name" value="NrdI"/>
    <property type="match status" value="1"/>
</dbReference>
<evidence type="ECO:0000256" key="3">
    <source>
        <dbReference type="ARBA" id="ARBA00020129"/>
    </source>
</evidence>
<dbReference type="PANTHER" id="PTHR37297:SF1">
    <property type="entry name" value="PROTEIN NRDI"/>
    <property type="match status" value="1"/>
</dbReference>
<comment type="similarity">
    <text evidence="2 4">Belongs to the NrdI family.</text>
</comment>
<evidence type="ECO:0000256" key="1">
    <source>
        <dbReference type="ARBA" id="ARBA00003999"/>
    </source>
</evidence>
<evidence type="ECO:0000256" key="5">
    <source>
        <dbReference type="SAM" id="MobiDB-lite"/>
    </source>
</evidence>
<dbReference type="eggNOG" id="COG1780">
    <property type="taxonomic scope" value="Bacteria"/>
</dbReference>
<sequence>MSFSTRGRGKSFREYPQQGISSPGRPHRRTRCEFFRREVSSGMLVVYFSSATDNTHRFVQKLGLPNVRIPLTRMEEPLLVDEPYVLIVPTYGGGVTMSGKNSRPVPPQVIRFLNNKHNRSLIRAVVAGGNSNFGADFGLAGDVISRKCKVPYVYRFELMGNEEDVRILRGGLIQNAEALGLGPVPESLQELVGS</sequence>
<accession>Q8FMS5</accession>
<dbReference type="STRING" id="196164.gene:10742862"/>
<dbReference type="EMBL" id="BA000035">
    <property type="protein sequence ID" value="BAC19234.1"/>
    <property type="molecule type" value="Genomic_DNA"/>
</dbReference>
<dbReference type="KEGG" id="cef:CE2424"/>
<comment type="function">
    <text evidence="1 4">Probably involved in ribonucleotide reductase function.</text>
</comment>
<dbReference type="PANTHER" id="PTHR37297">
    <property type="entry name" value="PROTEIN NRDI"/>
    <property type="match status" value="1"/>
</dbReference>
<dbReference type="SUPFAM" id="SSF52218">
    <property type="entry name" value="Flavoproteins"/>
    <property type="match status" value="1"/>
</dbReference>
<evidence type="ECO:0000313" key="7">
    <source>
        <dbReference type="Proteomes" id="UP000001409"/>
    </source>
</evidence>